<keyword evidence="3" id="KW-0378">Hydrolase</keyword>
<accession>B9R939</accession>
<evidence type="ECO:0000313" key="8">
    <source>
        <dbReference type="EMBL" id="EEF52116.1"/>
    </source>
</evidence>
<dbReference type="STRING" id="3988.B9R939"/>
<dbReference type="InterPro" id="IPR039189">
    <property type="entry name" value="Fcp1"/>
</dbReference>
<evidence type="ECO:0000313" key="9">
    <source>
        <dbReference type="Proteomes" id="UP000008311"/>
    </source>
</evidence>
<evidence type="ECO:0000256" key="6">
    <source>
        <dbReference type="ARBA" id="ARBA00048336"/>
    </source>
</evidence>
<dbReference type="GO" id="GO:0005634">
    <property type="term" value="C:nucleus"/>
    <property type="evidence" value="ECO:0007669"/>
    <property type="project" value="UniProtKB-SubCell"/>
</dbReference>
<name>B9R939_RICCO</name>
<organism evidence="8 9">
    <name type="scientific">Ricinus communis</name>
    <name type="common">Castor bean</name>
    <dbReference type="NCBI Taxonomy" id="3988"/>
    <lineage>
        <taxon>Eukaryota</taxon>
        <taxon>Viridiplantae</taxon>
        <taxon>Streptophyta</taxon>
        <taxon>Embryophyta</taxon>
        <taxon>Tracheophyta</taxon>
        <taxon>Spermatophyta</taxon>
        <taxon>Magnoliopsida</taxon>
        <taxon>eudicotyledons</taxon>
        <taxon>Gunneridae</taxon>
        <taxon>Pentapetalae</taxon>
        <taxon>rosids</taxon>
        <taxon>fabids</taxon>
        <taxon>Malpighiales</taxon>
        <taxon>Euphorbiaceae</taxon>
        <taxon>Acalyphoideae</taxon>
        <taxon>Acalypheae</taxon>
        <taxon>Ricinus</taxon>
    </lineage>
</organism>
<evidence type="ECO:0000256" key="4">
    <source>
        <dbReference type="ARBA" id="ARBA00023242"/>
    </source>
</evidence>
<evidence type="ECO:0000256" key="1">
    <source>
        <dbReference type="ARBA" id="ARBA00004123"/>
    </source>
</evidence>
<gene>
    <name evidence="8" type="ORF">RCOM_1513430</name>
</gene>
<keyword evidence="9" id="KW-1185">Reference proteome</keyword>
<reference evidence="9" key="1">
    <citation type="journal article" date="2010" name="Nat. Biotechnol.">
        <title>Draft genome sequence of the oilseed species Ricinus communis.</title>
        <authorList>
            <person name="Chan A.P."/>
            <person name="Crabtree J."/>
            <person name="Zhao Q."/>
            <person name="Lorenzi H."/>
            <person name="Orvis J."/>
            <person name="Puiu D."/>
            <person name="Melake-Berhan A."/>
            <person name="Jones K.M."/>
            <person name="Redman J."/>
            <person name="Chen G."/>
            <person name="Cahoon E.B."/>
            <person name="Gedil M."/>
            <person name="Stanke M."/>
            <person name="Haas B.J."/>
            <person name="Wortman J.R."/>
            <person name="Fraser-Liggett C.M."/>
            <person name="Ravel J."/>
            <person name="Rabinowicz P.D."/>
        </authorList>
    </citation>
    <scope>NUCLEOTIDE SEQUENCE [LARGE SCALE GENOMIC DNA]</scope>
    <source>
        <strain evidence="9">cv. Hale</strain>
    </source>
</reference>
<proteinExistence type="predicted"/>
<dbReference type="InParanoid" id="B9R939"/>
<evidence type="ECO:0000256" key="3">
    <source>
        <dbReference type="ARBA" id="ARBA00022801"/>
    </source>
</evidence>
<dbReference type="Proteomes" id="UP000008311">
    <property type="component" value="Unassembled WGS sequence"/>
</dbReference>
<dbReference type="AlphaFoldDB" id="B9R939"/>
<comment type="catalytic activity">
    <reaction evidence="6">
        <text>O-phospho-L-threonyl-[protein] + H2O = L-threonyl-[protein] + phosphate</text>
        <dbReference type="Rhea" id="RHEA:47004"/>
        <dbReference type="Rhea" id="RHEA-COMP:11060"/>
        <dbReference type="Rhea" id="RHEA-COMP:11605"/>
        <dbReference type="ChEBI" id="CHEBI:15377"/>
        <dbReference type="ChEBI" id="CHEBI:30013"/>
        <dbReference type="ChEBI" id="CHEBI:43474"/>
        <dbReference type="ChEBI" id="CHEBI:61977"/>
        <dbReference type="EC" id="3.1.3.16"/>
    </reaction>
</comment>
<evidence type="ECO:0000256" key="2">
    <source>
        <dbReference type="ARBA" id="ARBA00013081"/>
    </source>
</evidence>
<evidence type="ECO:0000256" key="5">
    <source>
        <dbReference type="ARBA" id="ARBA00047761"/>
    </source>
</evidence>
<comment type="subcellular location">
    <subcellularLocation>
        <location evidence="1">Nucleus</location>
    </subcellularLocation>
</comment>
<protein>
    <recommendedName>
        <fullName evidence="2">protein-serine/threonine phosphatase</fullName>
        <ecNumber evidence="2">3.1.3.16</ecNumber>
    </recommendedName>
</protein>
<dbReference type="EC" id="3.1.3.16" evidence="2"/>
<evidence type="ECO:0000256" key="7">
    <source>
        <dbReference type="SAM" id="MobiDB-lite"/>
    </source>
</evidence>
<dbReference type="PANTHER" id="PTHR23081:SF36">
    <property type="entry name" value="RNA POLYMERASE II SUBUNIT A C-TERMINAL DOMAIN PHOSPHATASE"/>
    <property type="match status" value="1"/>
</dbReference>
<dbReference type="GO" id="GO:0008420">
    <property type="term" value="F:RNA polymerase II CTD heptapeptide repeat phosphatase activity"/>
    <property type="evidence" value="ECO:0007669"/>
    <property type="project" value="InterPro"/>
</dbReference>
<comment type="catalytic activity">
    <reaction evidence="5">
        <text>O-phospho-L-seryl-[protein] + H2O = L-seryl-[protein] + phosphate</text>
        <dbReference type="Rhea" id="RHEA:20629"/>
        <dbReference type="Rhea" id="RHEA-COMP:9863"/>
        <dbReference type="Rhea" id="RHEA-COMP:11604"/>
        <dbReference type="ChEBI" id="CHEBI:15377"/>
        <dbReference type="ChEBI" id="CHEBI:29999"/>
        <dbReference type="ChEBI" id="CHEBI:43474"/>
        <dbReference type="ChEBI" id="CHEBI:83421"/>
        <dbReference type="EC" id="3.1.3.16"/>
    </reaction>
</comment>
<sequence length="149" mass="16706">MCSDDGSVTYDAIFGSGSDDDDEHGSYSHPEGEAMECDDSCSHPIVLKLMCTICGQDVPDGYGLPFGYIMKDLRLSKIEADRQRYIETTNILSKKLILVLDLNKTLLQSKYPEALTPEEKYMENQIERETHGKMSLKWNYGKTGPALSI</sequence>
<dbReference type="PANTHER" id="PTHR23081">
    <property type="entry name" value="RNA POLYMERASE II CTD PHOSPHATASE"/>
    <property type="match status" value="1"/>
</dbReference>
<dbReference type="EMBL" id="EQ973773">
    <property type="protein sequence ID" value="EEF52116.1"/>
    <property type="molecule type" value="Genomic_DNA"/>
</dbReference>
<feature type="region of interest" description="Disordered" evidence="7">
    <location>
        <begin position="13"/>
        <end position="33"/>
    </location>
</feature>
<keyword evidence="4" id="KW-0539">Nucleus</keyword>